<dbReference type="GO" id="GO:1901336">
    <property type="term" value="P:lactone biosynthetic process"/>
    <property type="evidence" value="ECO:0007669"/>
    <property type="project" value="UniProtKB-ARBA"/>
</dbReference>
<feature type="region of interest" description="C-terminal hotdog fold" evidence="8">
    <location>
        <begin position="1098"/>
        <end position="1253"/>
    </location>
</feature>
<reference evidence="13 14" key="1">
    <citation type="journal article" date="2018" name="IMA Fungus">
        <title>IMA Genome-F 9: Draft genome sequence of Annulohypoxylon stygium, Aspergillus mulundensis, Berkeleyomyces basicola (syn. Thielaviopsis basicola), Ceratocystis smalleyi, two Cercospora beticola strains, Coleophoma cylindrospora, Fusarium fracticaudum, Phialophora cf. hyalina, and Morchella septimelata.</title>
        <authorList>
            <person name="Wingfield B.D."/>
            <person name="Bills G.F."/>
            <person name="Dong Y."/>
            <person name="Huang W."/>
            <person name="Nel W.J."/>
            <person name="Swalarsk-Parry B.S."/>
            <person name="Vaghefi N."/>
            <person name="Wilken P.M."/>
            <person name="An Z."/>
            <person name="de Beer Z.W."/>
            <person name="De Vos L."/>
            <person name="Chen L."/>
            <person name="Duong T.A."/>
            <person name="Gao Y."/>
            <person name="Hammerbacher A."/>
            <person name="Kikkert J.R."/>
            <person name="Li Y."/>
            <person name="Li H."/>
            <person name="Li K."/>
            <person name="Li Q."/>
            <person name="Liu X."/>
            <person name="Ma X."/>
            <person name="Naidoo K."/>
            <person name="Pethybridge S.J."/>
            <person name="Sun J."/>
            <person name="Steenkamp E.T."/>
            <person name="van der Nest M.A."/>
            <person name="van Wyk S."/>
            <person name="Wingfield M.J."/>
            <person name="Xiong C."/>
            <person name="Yue Q."/>
            <person name="Zhang X."/>
        </authorList>
    </citation>
    <scope>NUCLEOTIDE SEQUENCE [LARGE SCALE GENOMIC DNA]</scope>
    <source>
        <strain evidence="13 14">DSM 5745</strain>
    </source>
</reference>
<dbReference type="SMART" id="SM00825">
    <property type="entry name" value="PKS_KS"/>
    <property type="match status" value="1"/>
</dbReference>
<dbReference type="PROSITE" id="PS50075">
    <property type="entry name" value="CARRIER"/>
    <property type="match status" value="1"/>
</dbReference>
<dbReference type="PANTHER" id="PTHR43775:SF29">
    <property type="entry name" value="ASPERFURANONE POLYKETIDE SYNTHASE AFOG-RELATED"/>
    <property type="match status" value="1"/>
</dbReference>
<dbReference type="GO" id="GO:0031177">
    <property type="term" value="F:phosphopantetheine binding"/>
    <property type="evidence" value="ECO:0007669"/>
    <property type="project" value="InterPro"/>
</dbReference>
<dbReference type="Gene3D" id="3.10.129.110">
    <property type="entry name" value="Polyketide synthase dehydratase"/>
    <property type="match status" value="1"/>
</dbReference>
<dbReference type="PANTHER" id="PTHR43775">
    <property type="entry name" value="FATTY ACID SYNTHASE"/>
    <property type="match status" value="1"/>
</dbReference>
<feature type="domain" description="Carrier" evidence="10">
    <location>
        <begin position="2441"/>
        <end position="2518"/>
    </location>
</feature>
<evidence type="ECO:0000256" key="7">
    <source>
        <dbReference type="ARBA" id="ARBA00023315"/>
    </source>
</evidence>
<dbReference type="InterPro" id="IPR050091">
    <property type="entry name" value="PKS_NRPS_Biosynth_Enz"/>
</dbReference>
<evidence type="ECO:0000259" key="12">
    <source>
        <dbReference type="PROSITE" id="PS52019"/>
    </source>
</evidence>
<dbReference type="InterPro" id="IPR014031">
    <property type="entry name" value="Ketoacyl_synth_C"/>
</dbReference>
<dbReference type="InterPro" id="IPR049552">
    <property type="entry name" value="PKS_DH_N"/>
</dbReference>
<dbReference type="InterPro" id="IPR020807">
    <property type="entry name" value="PKS_DH"/>
</dbReference>
<dbReference type="InterPro" id="IPR016036">
    <property type="entry name" value="Malonyl_transacylase_ACP-bd"/>
</dbReference>
<dbReference type="Pfam" id="PF02801">
    <property type="entry name" value="Ketoacyl-synt_C"/>
    <property type="match status" value="1"/>
</dbReference>
<keyword evidence="3" id="KW-0808">Transferase</keyword>
<dbReference type="Pfam" id="PF23297">
    <property type="entry name" value="ACP_SdgA_C"/>
    <property type="match status" value="1"/>
</dbReference>
<proteinExistence type="predicted"/>
<dbReference type="GO" id="GO:0006633">
    <property type="term" value="P:fatty acid biosynthetic process"/>
    <property type="evidence" value="ECO:0007669"/>
    <property type="project" value="TreeGrafter"/>
</dbReference>
<feature type="region of interest" description="N-terminal hotdog fold" evidence="8">
    <location>
        <begin position="943"/>
        <end position="1081"/>
    </location>
</feature>
<dbReference type="Pfam" id="PF00109">
    <property type="entry name" value="ketoacyl-synt"/>
    <property type="match status" value="1"/>
</dbReference>
<dbReference type="SUPFAM" id="SSF50129">
    <property type="entry name" value="GroES-like"/>
    <property type="match status" value="1"/>
</dbReference>
<feature type="compositionally biased region" description="Polar residues" evidence="9">
    <location>
        <begin position="2416"/>
        <end position="2435"/>
    </location>
</feature>
<dbReference type="Pfam" id="PF21089">
    <property type="entry name" value="PKS_DH_N"/>
    <property type="match status" value="1"/>
</dbReference>
<dbReference type="InterPro" id="IPR011032">
    <property type="entry name" value="GroES-like_sf"/>
</dbReference>
<evidence type="ECO:0000256" key="9">
    <source>
        <dbReference type="SAM" id="MobiDB-lite"/>
    </source>
</evidence>
<dbReference type="InterPro" id="IPR014030">
    <property type="entry name" value="Ketoacyl_synth_N"/>
</dbReference>
<dbReference type="STRING" id="1810919.A0A3D8SB38"/>
<evidence type="ECO:0000256" key="6">
    <source>
        <dbReference type="ARBA" id="ARBA00023268"/>
    </source>
</evidence>
<evidence type="ECO:0000259" key="10">
    <source>
        <dbReference type="PROSITE" id="PS50075"/>
    </source>
</evidence>
<dbReference type="SUPFAM" id="SSF53901">
    <property type="entry name" value="Thiolase-like"/>
    <property type="match status" value="1"/>
</dbReference>
<dbReference type="GO" id="GO:0016491">
    <property type="term" value="F:oxidoreductase activity"/>
    <property type="evidence" value="ECO:0007669"/>
    <property type="project" value="UniProtKB-KW"/>
</dbReference>
<feature type="active site" description="Proton acceptor; for dehydratase activity" evidence="8">
    <location>
        <position position="975"/>
    </location>
</feature>
<evidence type="ECO:0000256" key="4">
    <source>
        <dbReference type="ARBA" id="ARBA00022857"/>
    </source>
</evidence>
<evidence type="ECO:0000256" key="3">
    <source>
        <dbReference type="ARBA" id="ARBA00022679"/>
    </source>
</evidence>
<dbReference type="RefSeq" id="XP_026604910.1">
    <property type="nucleotide sequence ID" value="XM_026745914.1"/>
</dbReference>
<evidence type="ECO:0000313" key="13">
    <source>
        <dbReference type="EMBL" id="RDW83572.1"/>
    </source>
</evidence>
<dbReference type="GeneID" id="38114268"/>
<dbReference type="Pfam" id="PF23114">
    <property type="entry name" value="NAD-bd_HRPKS_sdrA"/>
    <property type="match status" value="1"/>
</dbReference>
<dbReference type="InterPro" id="IPR032821">
    <property type="entry name" value="PKS_assoc"/>
</dbReference>
<dbReference type="SMART" id="SM00826">
    <property type="entry name" value="PKS_DH"/>
    <property type="match status" value="1"/>
</dbReference>
<keyword evidence="5" id="KW-0560">Oxidoreductase</keyword>
<dbReference type="SMART" id="SM00823">
    <property type="entry name" value="PKS_PP"/>
    <property type="match status" value="1"/>
</dbReference>
<dbReference type="Pfam" id="PF00698">
    <property type="entry name" value="Acyl_transf_1"/>
    <property type="match status" value="1"/>
</dbReference>
<dbReference type="Gene3D" id="1.10.1200.10">
    <property type="entry name" value="ACP-like"/>
    <property type="match status" value="1"/>
</dbReference>
<dbReference type="PROSITE" id="PS00012">
    <property type="entry name" value="PHOSPHOPANTETHEINE"/>
    <property type="match status" value="1"/>
</dbReference>
<dbReference type="InterPro" id="IPR001227">
    <property type="entry name" value="Ac_transferase_dom_sf"/>
</dbReference>
<feature type="domain" description="Ketosynthase family 3 (KS3)" evidence="11">
    <location>
        <begin position="11"/>
        <end position="438"/>
    </location>
</feature>
<dbReference type="InterPro" id="IPR016039">
    <property type="entry name" value="Thiolase-like"/>
</dbReference>
<dbReference type="GO" id="GO:0030639">
    <property type="term" value="P:polyketide biosynthetic process"/>
    <property type="evidence" value="ECO:0007669"/>
    <property type="project" value="UniProtKB-ARBA"/>
</dbReference>
<dbReference type="GO" id="GO:0004312">
    <property type="term" value="F:fatty acid synthase activity"/>
    <property type="evidence" value="ECO:0007669"/>
    <property type="project" value="TreeGrafter"/>
</dbReference>
<dbReference type="Pfam" id="PF13602">
    <property type="entry name" value="ADH_zinc_N_2"/>
    <property type="match status" value="1"/>
</dbReference>
<keyword evidence="6" id="KW-0511">Multifunctional enzyme</keyword>
<evidence type="ECO:0000256" key="1">
    <source>
        <dbReference type="ARBA" id="ARBA00022450"/>
    </source>
</evidence>
<dbReference type="InterPro" id="IPR049900">
    <property type="entry name" value="PKS_mFAS_DH"/>
</dbReference>
<dbReference type="FunFam" id="3.40.50.720:FF:000209">
    <property type="entry name" value="Polyketide synthase Pks12"/>
    <property type="match status" value="1"/>
</dbReference>
<dbReference type="Pfam" id="PF08659">
    <property type="entry name" value="KR"/>
    <property type="match status" value="1"/>
</dbReference>
<dbReference type="InterPro" id="IPR036736">
    <property type="entry name" value="ACP-like_sf"/>
</dbReference>
<dbReference type="InterPro" id="IPR013217">
    <property type="entry name" value="Methyltransf_12"/>
</dbReference>
<dbReference type="SMART" id="SM00827">
    <property type="entry name" value="PKS_AT"/>
    <property type="match status" value="1"/>
</dbReference>
<dbReference type="Gene3D" id="3.40.50.720">
    <property type="entry name" value="NAD(P)-binding Rossmann-like Domain"/>
    <property type="match status" value="2"/>
</dbReference>
<dbReference type="InterPro" id="IPR057326">
    <property type="entry name" value="KR_dom"/>
</dbReference>
<gene>
    <name evidence="13" type="ORF">DSM5745_03898</name>
</gene>
<dbReference type="InterPro" id="IPR020841">
    <property type="entry name" value="PKS_Beta-ketoAc_synthase_dom"/>
</dbReference>
<dbReference type="SMART" id="SM00829">
    <property type="entry name" value="PKS_ER"/>
    <property type="match status" value="1"/>
</dbReference>
<comment type="caution">
    <text evidence="13">The sequence shown here is derived from an EMBL/GenBank/DDBJ whole genome shotgun (WGS) entry which is preliminary data.</text>
</comment>
<sequence>MGSTGSYGPASEPIAIVGLSCKLAGEASSADRFWEMLAAGRSAWSEIPPSRFNLRGAYHPKFDKLNTLNIRGGHFLEQDLALFDAPFFSLSAEAASSMDPQIRLQLESVYEALENAGFTLPEVAGTNTAVYAAMFGRDYHDGIIRDEDNLPRFLATGTGDAMLSNRVSHFYDLRGPSFTLDTGCSGGLVALHQGVQTLRTRETNMALICASNLYLNPDVFKSMGSLGLVSPDGKSYTFDSRANGYGRGEGIATVVIKRLSDAIAARDPIRAVIRESALNQDGKTETITTPCEEAQVALMRDCYRRAGLDLRDTQYFEAHGTGTLTGDPIECRAIATVFKEYRGPDDPLRIGSVKTNVGHTEPTSGLASLIKVVLALEKRKIPPSVNFVKPNPSLALDDWRLRVVTELEDWPEGSGGIRRASINNFGYGGTNAHLIVESPTPWEPLSLANGHVQPDSSLDSQLFVFSARDEQVCLEMISNLQLYLKRNAATEDSEGLLRSIAYSLGQRRSLFPWVTARSVPVQDGVREAIRALNFPMPVPRRATRVPRIGMVFTGQGAQWYAMGRELVATYPIFEASLRETDRCLKALGATWSVIEELTRDVTETRVNDVEFSTPLCIAVQISLVRLLRSWGVKPVAVTSHSSGEIAAAYAVGALSCKSAMAVAYHRALLAANKRFQLSNKGAMVAVGMSHRETKSYLARLETRSGTATVACVNSPASTTVSGDDSAVTELEALARNDGIYTHRLKIETAFHSHHMSPVATPYRMALKGLLSPATVKDEDCIAFSSPVSGGRVYNLSKLSEPGYWVDSLLQPVQFVDALTDMILNDSDSSGANVDIILEVGPHTALGAPIAQILAEPEFAGLNLPCLGCLVRGTSAIESMHSLAASLLAEGLPLDLGAINFPRGRTPSIRVLSDLPSYPWNHQTRHWCESRFNKALRERSQPPHDLLGNIVLGTDLHNPSWRQILKLTDTPWVRDHIIQNSIIYPGAGFICLAIEAMRQLSEIHSKTSHVAAGYRLRDIDILQALVIPETDDGVEIQTSLKRVCDKNINTREWKQFEISSVTSDNRWTLHARGLIMLEPQNAPHKTAPAPRPARLSGYTRRFEGNDLYSSLRDMGIKHQKAFQCIAEIEQAGDNKRADSLLSVPDTSLPTDLPHRVLVHPTTLDAVLQTAYTPLIENSEDENGKVPRSIGSLWISSAISNEARHRFKAYASLGHIDARGLNADIILADYDDEAAPPVLEIRDAVYQSLGRNSTAQSSDDQWTRQPCMKIKWAPDISLLSSPAREHLKQQLSHPVNVDETRILLDLRRVCLYFISDALAALTPYDVRRLEKHHAKFHVWMQHQMMLAADGRLGPESHRWLEDTPEEREQMISEVRKSSVNGEMVCQVGPHLAIILRKKKTPLELMMEGNLLNRYYRHALKSDRVLPQAANILEYLVHKNPRARILEIGGGTGGFTRYTLPKIGTPKTGALAELYHFTDISPSFFEAARNEFAPWSDVMLFDKLDIEVDPASQGFGLGSYDIVIAAQVLHATTSMARTMSHVRKLMKPGGTLLLVETTQDQLDTEFAFGLLPGWWLSEEPQRALSPSLTVPFWDETLRTAGFSGIDFHVRDCESDEWYMMNVMTSTADPQPQPIMQPLNSVVLVVRQQAPCDQLWLNYLRSNLASAGHAPSVVELESAPMEAFKDKQVLFLGEVDQPLLHGLDSASLKRIQAMIKHSRGVLWVTRGGAVDCERPELALASGLFRSIRHEYAGVKYVTLDLDPNTKLWSCATVTAITQVFTHSFGPINSGAVNSTPYEFEYAERQGPERPLALKVGVPGLLDTLAFDDDKAAPPEGSRHPSDLIEIDPRAYGVNFRDVLVAMDQLEERIMGVDCAGIITRVGSRAAARGYAVGDHVFALLPNGGYGSRARTEWTNVMHMPPGMSFEHAASVPVLFSTVYLSFYKVARLQRGQTVLIHAGAGGTGQTAIQFAQLIGAEIYTTVGSPEKRALIMERYGIPADHIFSSRDASFAPGILKATGGRGVDVVLNSLAGPLLQESLNIVAPFGHFVEIGKRDFELNNHLEMRPFSRAITFSSFDLLALARHDGRLIHSALAEISYLLEKGTISPVHPISTYPLGDISKALRLLQSGKHAGKIVLTVSPQEKVRVLPRARIPRLRSDASYLLVGGGGGIGQSIAHWLVDRGARNLIILSRSAATNPAAVDVAAQLQPTGCRIKLVSCDASVGPDLSAALRSCADDLPPIRGVVQAAMVLKDSMFERMSFDDWQAALNPKVKVSWNLHNQFPRSTDLDFFILLSSMSGIYGYTTQSNYGAANAYEDALAHWRVSQGLPAVSVNLGPVKAVGFVAETAGTAERMTRVGHYPVTEGQVLRTLESAVLSPFDKQVPMGINQGPGPHWDPNNSAPLGRDARFRAMQYRKKSQRQATGETNGTTTSLATQLSDAGSKKQAEGFVAQAIAKRLAEIFMIPLAHIDAARRLTEYGLDSLGAVELRNMLTLQAAADVSIFDIMQSESLAALASNVTRKSTHVDTSLLVM</sequence>
<dbReference type="Gene3D" id="3.90.180.10">
    <property type="entry name" value="Medium-chain alcohol dehydrogenases, catalytic domain"/>
    <property type="match status" value="1"/>
</dbReference>
<keyword evidence="14" id="KW-1185">Reference proteome</keyword>
<dbReference type="InterPro" id="IPR036291">
    <property type="entry name" value="NAD(P)-bd_dom_sf"/>
</dbReference>
<dbReference type="Gene3D" id="3.40.50.150">
    <property type="entry name" value="Vaccinia Virus protein VP39"/>
    <property type="match status" value="1"/>
</dbReference>
<dbReference type="InterPro" id="IPR020843">
    <property type="entry name" value="ER"/>
</dbReference>
<dbReference type="CDD" id="cd05195">
    <property type="entry name" value="enoyl_red"/>
    <property type="match status" value="1"/>
</dbReference>
<dbReference type="SUPFAM" id="SSF53335">
    <property type="entry name" value="S-adenosyl-L-methionine-dependent methyltransferases"/>
    <property type="match status" value="1"/>
</dbReference>
<dbReference type="SUPFAM" id="SSF52151">
    <property type="entry name" value="FabD/lysophospholipase-like"/>
    <property type="match status" value="1"/>
</dbReference>
<organism evidence="13 14">
    <name type="scientific">Aspergillus mulundensis</name>
    <dbReference type="NCBI Taxonomy" id="1810919"/>
    <lineage>
        <taxon>Eukaryota</taxon>
        <taxon>Fungi</taxon>
        <taxon>Dikarya</taxon>
        <taxon>Ascomycota</taxon>
        <taxon>Pezizomycotina</taxon>
        <taxon>Eurotiomycetes</taxon>
        <taxon>Eurotiomycetidae</taxon>
        <taxon>Eurotiales</taxon>
        <taxon>Aspergillaceae</taxon>
        <taxon>Aspergillus</taxon>
        <taxon>Aspergillus subgen. Nidulantes</taxon>
    </lineage>
</organism>
<evidence type="ECO:0000256" key="5">
    <source>
        <dbReference type="ARBA" id="ARBA00023002"/>
    </source>
</evidence>
<accession>A0A3D8SB38</accession>
<evidence type="ECO:0000259" key="11">
    <source>
        <dbReference type="PROSITE" id="PS52004"/>
    </source>
</evidence>
<dbReference type="InterPro" id="IPR049551">
    <property type="entry name" value="PKS_DH_C"/>
</dbReference>
<dbReference type="Gene3D" id="3.30.70.3290">
    <property type="match status" value="1"/>
</dbReference>
<dbReference type="Pfam" id="PF16197">
    <property type="entry name" value="KAsynt_C_assoc"/>
    <property type="match status" value="1"/>
</dbReference>
<dbReference type="Pfam" id="PF14765">
    <property type="entry name" value="PS-DH"/>
    <property type="match status" value="1"/>
</dbReference>
<feature type="domain" description="PKS/mFAS DH" evidence="12">
    <location>
        <begin position="943"/>
        <end position="1253"/>
    </location>
</feature>
<dbReference type="InterPro" id="IPR016035">
    <property type="entry name" value="Acyl_Trfase/lysoPLipase"/>
</dbReference>
<dbReference type="SUPFAM" id="SSF51735">
    <property type="entry name" value="NAD(P)-binding Rossmann-fold domains"/>
    <property type="match status" value="2"/>
</dbReference>
<feature type="region of interest" description="Disordered" evidence="9">
    <location>
        <begin position="2410"/>
        <end position="2435"/>
    </location>
</feature>
<dbReference type="SUPFAM" id="SSF55048">
    <property type="entry name" value="Probable ACP-binding domain of malonyl-CoA ACP transacylase"/>
    <property type="match status" value="1"/>
</dbReference>
<dbReference type="OrthoDB" id="329835at2759"/>
<dbReference type="EMBL" id="PVWQ01000004">
    <property type="protein sequence ID" value="RDW83572.1"/>
    <property type="molecule type" value="Genomic_DNA"/>
</dbReference>
<dbReference type="InterPro" id="IPR014043">
    <property type="entry name" value="Acyl_transferase_dom"/>
</dbReference>
<dbReference type="InterPro" id="IPR006162">
    <property type="entry name" value="Ppantetheine_attach_site"/>
</dbReference>
<keyword evidence="7" id="KW-0012">Acyltransferase</keyword>
<keyword evidence="2" id="KW-0597">Phosphoprotein</keyword>
<dbReference type="SMART" id="SM00822">
    <property type="entry name" value="PKS_KR"/>
    <property type="match status" value="1"/>
</dbReference>
<feature type="active site" description="Proton donor; for dehydratase activity" evidence="8">
    <location>
        <position position="1163"/>
    </location>
</feature>
<dbReference type="InterPro" id="IPR029063">
    <property type="entry name" value="SAM-dependent_MTases_sf"/>
</dbReference>
<dbReference type="Gene3D" id="3.40.47.10">
    <property type="match status" value="1"/>
</dbReference>
<dbReference type="InterPro" id="IPR042104">
    <property type="entry name" value="PKS_dehydratase_sf"/>
</dbReference>
<protein>
    <submittedName>
        <fullName evidence="13">Polyketide synthase, putative (JCVI)</fullName>
    </submittedName>
</protein>
<evidence type="ECO:0000313" key="14">
    <source>
        <dbReference type="Proteomes" id="UP000256690"/>
    </source>
</evidence>
<dbReference type="InterPro" id="IPR013968">
    <property type="entry name" value="PKS_KR"/>
</dbReference>
<dbReference type="Gene3D" id="3.40.366.10">
    <property type="entry name" value="Malonyl-Coenzyme A Acyl Carrier Protein, domain 2"/>
    <property type="match status" value="1"/>
</dbReference>
<name>A0A3D8SB38_9EURO</name>
<dbReference type="CDD" id="cd00833">
    <property type="entry name" value="PKS"/>
    <property type="match status" value="1"/>
</dbReference>
<dbReference type="InterPro" id="IPR020806">
    <property type="entry name" value="PKS_PP-bd"/>
</dbReference>
<dbReference type="InterPro" id="IPR009081">
    <property type="entry name" value="PP-bd_ACP"/>
</dbReference>
<dbReference type="InterPro" id="IPR056501">
    <property type="entry name" value="NAD-bd_HRPKS_sdrA"/>
</dbReference>
<evidence type="ECO:0000256" key="8">
    <source>
        <dbReference type="PROSITE-ProRule" id="PRU01363"/>
    </source>
</evidence>
<dbReference type="Proteomes" id="UP000256690">
    <property type="component" value="Unassembled WGS sequence"/>
</dbReference>
<dbReference type="Pfam" id="PF08242">
    <property type="entry name" value="Methyltransf_12"/>
    <property type="match status" value="1"/>
</dbReference>
<keyword evidence="1" id="KW-0596">Phosphopantetheine</keyword>
<evidence type="ECO:0000256" key="2">
    <source>
        <dbReference type="ARBA" id="ARBA00022553"/>
    </source>
</evidence>
<dbReference type="PROSITE" id="PS52019">
    <property type="entry name" value="PKS_MFAS_DH"/>
    <property type="match status" value="1"/>
</dbReference>
<keyword evidence="4" id="KW-0521">NADP</keyword>
<dbReference type="CDD" id="cd02440">
    <property type="entry name" value="AdoMet_MTases"/>
    <property type="match status" value="1"/>
</dbReference>
<dbReference type="SUPFAM" id="SSF47336">
    <property type="entry name" value="ACP-like"/>
    <property type="match status" value="1"/>
</dbReference>
<dbReference type="PROSITE" id="PS52004">
    <property type="entry name" value="KS3_2"/>
    <property type="match status" value="1"/>
</dbReference>